<dbReference type="AlphaFoldDB" id="A0A380TKR0"/>
<name>A0A380TKR0_9ZZZZ</name>
<dbReference type="PANTHER" id="PTHR21192">
    <property type="entry name" value="NUCLEAR PROTEIN E3-3"/>
    <property type="match status" value="1"/>
</dbReference>
<evidence type="ECO:0000313" key="1">
    <source>
        <dbReference type="EMBL" id="SUS08283.1"/>
    </source>
</evidence>
<proteinExistence type="predicted"/>
<gene>
    <name evidence="1" type="ORF">DF3PB_620009</name>
</gene>
<accession>A0A380TKR0</accession>
<reference evidence="1" key="1">
    <citation type="submission" date="2018-07" db="EMBL/GenBank/DDBJ databases">
        <authorList>
            <person name="Quirk P.G."/>
            <person name="Krulwich T.A."/>
        </authorList>
    </citation>
    <scope>NUCLEOTIDE SEQUENCE</scope>
</reference>
<dbReference type="InterPro" id="IPR036748">
    <property type="entry name" value="MTH938-like_sf"/>
</dbReference>
<dbReference type="SUPFAM" id="SSF64076">
    <property type="entry name" value="MTH938-like"/>
    <property type="match status" value="1"/>
</dbReference>
<dbReference type="InterPro" id="IPR007523">
    <property type="entry name" value="NDUFAF3/AAMDC"/>
</dbReference>
<dbReference type="CDD" id="cd00248">
    <property type="entry name" value="Mth938-like"/>
    <property type="match status" value="1"/>
</dbReference>
<dbReference type="EMBL" id="UIDG01000579">
    <property type="protein sequence ID" value="SUS08283.1"/>
    <property type="molecule type" value="Genomic_DNA"/>
</dbReference>
<evidence type="ECO:0008006" key="2">
    <source>
        <dbReference type="Google" id="ProtNLM"/>
    </source>
</evidence>
<dbReference type="Gene3D" id="3.40.1230.10">
    <property type="entry name" value="MTH938-like"/>
    <property type="match status" value="1"/>
</dbReference>
<dbReference type="PANTHER" id="PTHR21192:SF2">
    <property type="entry name" value="NADH DEHYDROGENASE [UBIQUINONE] 1 ALPHA SUBCOMPLEX ASSEMBLY FACTOR 3"/>
    <property type="match status" value="1"/>
</dbReference>
<dbReference type="Pfam" id="PF04430">
    <property type="entry name" value="DUF498"/>
    <property type="match status" value="1"/>
</dbReference>
<protein>
    <recommendedName>
        <fullName evidence="2">Mth938-like domain-containing protein</fullName>
    </recommendedName>
</protein>
<sequence>MADSEPRAPAAGVPQVIQSYGGGGFRVAGQRHKGSLILHPRRAEPWPVAAGSDISLESLKGLLARDNAAAMLLVGCGARFLAPPKDIAAAVRASGAGLEWMTTAAACRTWNLLLVDERAVIAALIAVE</sequence>
<organism evidence="1">
    <name type="scientific">metagenome</name>
    <dbReference type="NCBI Taxonomy" id="256318"/>
    <lineage>
        <taxon>unclassified sequences</taxon>
        <taxon>metagenomes</taxon>
    </lineage>
</organism>